<keyword evidence="3" id="KW-0375">Hydrogen ion transport</keyword>
<evidence type="ECO:0000256" key="2">
    <source>
        <dbReference type="ARBA" id="ARBA00022448"/>
    </source>
</evidence>
<evidence type="ECO:0000313" key="7">
    <source>
        <dbReference type="EMBL" id="SVA01215.1"/>
    </source>
</evidence>
<dbReference type="NCBIfam" id="NF004402">
    <property type="entry name" value="PRK05758.2-2"/>
    <property type="match status" value="1"/>
</dbReference>
<gene>
    <name evidence="7" type="ORF">METZ01_LOCUS54069</name>
</gene>
<dbReference type="AlphaFoldDB" id="A0A381SAT9"/>
<reference evidence="7" key="1">
    <citation type="submission" date="2018-05" db="EMBL/GenBank/DDBJ databases">
        <authorList>
            <person name="Lanie J.A."/>
            <person name="Ng W.-L."/>
            <person name="Kazmierczak K.M."/>
            <person name="Andrzejewski T.M."/>
            <person name="Davidsen T.M."/>
            <person name="Wayne K.J."/>
            <person name="Tettelin H."/>
            <person name="Glass J.I."/>
            <person name="Rusch D."/>
            <person name="Podicherti R."/>
            <person name="Tsui H.-C.T."/>
            <person name="Winkler M.E."/>
        </authorList>
    </citation>
    <scope>NUCLEOTIDE SEQUENCE</scope>
</reference>
<accession>A0A381SAT9</accession>
<comment type="subcellular location">
    <subcellularLocation>
        <location evidence="1">Membrane</location>
    </subcellularLocation>
</comment>
<keyword evidence="6" id="KW-0066">ATP synthesis</keyword>
<evidence type="ECO:0000256" key="5">
    <source>
        <dbReference type="ARBA" id="ARBA00023136"/>
    </source>
</evidence>
<name>A0A381SAT9_9ZZZZ</name>
<keyword evidence="4" id="KW-0406">Ion transport</keyword>
<dbReference type="InterPro" id="IPR000711">
    <property type="entry name" value="ATPase_OSCP/dsu"/>
</dbReference>
<dbReference type="EMBL" id="UINC01002881">
    <property type="protein sequence ID" value="SVA01215.1"/>
    <property type="molecule type" value="Genomic_DNA"/>
</dbReference>
<dbReference type="GO" id="GO:0046933">
    <property type="term" value="F:proton-transporting ATP synthase activity, rotational mechanism"/>
    <property type="evidence" value="ECO:0007669"/>
    <property type="project" value="InterPro"/>
</dbReference>
<dbReference type="Pfam" id="PF00213">
    <property type="entry name" value="OSCP"/>
    <property type="match status" value="1"/>
</dbReference>
<evidence type="ECO:0008006" key="8">
    <source>
        <dbReference type="Google" id="ProtNLM"/>
    </source>
</evidence>
<keyword evidence="5" id="KW-0472">Membrane</keyword>
<evidence type="ECO:0000256" key="1">
    <source>
        <dbReference type="ARBA" id="ARBA00004370"/>
    </source>
</evidence>
<organism evidence="7">
    <name type="scientific">marine metagenome</name>
    <dbReference type="NCBI Taxonomy" id="408172"/>
    <lineage>
        <taxon>unclassified sequences</taxon>
        <taxon>metagenomes</taxon>
        <taxon>ecological metagenomes</taxon>
    </lineage>
</organism>
<dbReference type="NCBIfam" id="TIGR01145">
    <property type="entry name" value="ATP_synt_delta"/>
    <property type="match status" value="1"/>
</dbReference>
<dbReference type="InterPro" id="IPR026015">
    <property type="entry name" value="ATP_synth_OSCP/delta_N_sf"/>
</dbReference>
<evidence type="ECO:0000256" key="6">
    <source>
        <dbReference type="ARBA" id="ARBA00023310"/>
    </source>
</evidence>
<dbReference type="HAMAP" id="MF_01416">
    <property type="entry name" value="ATP_synth_delta_bact"/>
    <property type="match status" value="1"/>
</dbReference>
<evidence type="ECO:0000256" key="3">
    <source>
        <dbReference type="ARBA" id="ARBA00022781"/>
    </source>
</evidence>
<keyword evidence="2" id="KW-0813">Transport</keyword>
<proteinExistence type="inferred from homology"/>
<dbReference type="SUPFAM" id="SSF47928">
    <property type="entry name" value="N-terminal domain of the delta subunit of the F1F0-ATP synthase"/>
    <property type="match status" value="1"/>
</dbReference>
<dbReference type="GO" id="GO:0016020">
    <property type="term" value="C:membrane"/>
    <property type="evidence" value="ECO:0007669"/>
    <property type="project" value="UniProtKB-SubCell"/>
</dbReference>
<dbReference type="PANTHER" id="PTHR11910">
    <property type="entry name" value="ATP SYNTHASE DELTA CHAIN"/>
    <property type="match status" value="1"/>
</dbReference>
<evidence type="ECO:0000256" key="4">
    <source>
        <dbReference type="ARBA" id="ARBA00023065"/>
    </source>
</evidence>
<protein>
    <recommendedName>
        <fullName evidence="8">ATP synthase subunit delta</fullName>
    </recommendedName>
</protein>
<sequence length="179" mass="19626">MSQTVSARRYAQAIYDIALERDDVDKWLDDLSVLSNSVRDETFVRFVDSPQIESGKKTSVVKEAFAEVVSELAVNLTCLLASRGAVSSLPDITDAFQEFVDSEKGVERAEIISAVPLTKTQLEAITKNLTLLVGKEISVTTLTDESIIGGFVARVGDRLIDGSIKTRLDDMKRELIKGT</sequence>
<dbReference type="PRINTS" id="PR00125">
    <property type="entry name" value="ATPASEDELTA"/>
</dbReference>
<dbReference type="Gene3D" id="1.10.520.20">
    <property type="entry name" value="N-terminal domain of the delta subunit of the F1F0-ATP synthase"/>
    <property type="match status" value="1"/>
</dbReference>